<reference evidence="1" key="1">
    <citation type="submission" date="2022-07" db="EMBL/GenBank/DDBJ databases">
        <authorList>
            <consortium name="DAFM: The Division of Animal and Food Microbiology"/>
        </authorList>
    </citation>
    <scope>NUCLEOTIDE SEQUENCE</scope>
    <source>
        <strain evidence="1">19MO01SH01-2</strain>
    </source>
</reference>
<accession>A0AAI9FTX5</accession>
<evidence type="ECO:0000313" key="2">
    <source>
        <dbReference type="Proteomes" id="UP001218208"/>
    </source>
</evidence>
<evidence type="ECO:0008006" key="3">
    <source>
        <dbReference type="Google" id="ProtNLM"/>
    </source>
</evidence>
<dbReference type="Gene3D" id="3.40.5.80">
    <property type="match status" value="1"/>
</dbReference>
<gene>
    <name evidence="1" type="ORF">QEG23_000734</name>
</gene>
<dbReference type="Proteomes" id="UP001218208">
    <property type="component" value="Unassembled WGS sequence"/>
</dbReference>
<dbReference type="SUPFAM" id="SSF160059">
    <property type="entry name" value="PriA/YqbF domain"/>
    <property type="match status" value="1"/>
</dbReference>
<name>A0AAI9FTX5_STEMA</name>
<comment type="caution">
    <text evidence="1">The sequence shown here is derived from an EMBL/GenBank/DDBJ whole genome shotgun (WGS) entry which is preliminary data.</text>
</comment>
<dbReference type="EMBL" id="ABLOJW010000003">
    <property type="protein sequence ID" value="EKT4091254.1"/>
    <property type="molecule type" value="Genomic_DNA"/>
</dbReference>
<sequence>MAEQILVKARLERGRWRAGMHFTRQGRTVHVDDLDKKQLDAINSDSELIVTELPASDDPNELALARERKATKSGNAKRKWAEAEARARTAAGLGEEAWANQPAADRVGLIEAALEAGA</sequence>
<proteinExistence type="predicted"/>
<evidence type="ECO:0000313" key="1">
    <source>
        <dbReference type="EMBL" id="EKT4091254.1"/>
    </source>
</evidence>
<protein>
    <recommendedName>
        <fullName evidence="3">Mu-like prophage FluMu N-terminal domain-containing protein</fullName>
    </recommendedName>
</protein>
<dbReference type="AlphaFoldDB" id="A0AAI9FTX5"/>
<organism evidence="1 2">
    <name type="scientific">Stenotrophomonas maltophilia</name>
    <name type="common">Pseudomonas maltophilia</name>
    <name type="synonym">Xanthomonas maltophilia</name>
    <dbReference type="NCBI Taxonomy" id="40324"/>
    <lineage>
        <taxon>Bacteria</taxon>
        <taxon>Pseudomonadati</taxon>
        <taxon>Pseudomonadota</taxon>
        <taxon>Gammaproteobacteria</taxon>
        <taxon>Lysobacterales</taxon>
        <taxon>Lysobacteraceae</taxon>
        <taxon>Stenotrophomonas</taxon>
        <taxon>Stenotrophomonas maltophilia group</taxon>
    </lineage>
</organism>